<dbReference type="AlphaFoldDB" id="A0A5C5FQL1"/>
<proteinExistence type="predicted"/>
<feature type="compositionally biased region" description="Basic and acidic residues" evidence="3">
    <location>
        <begin position="375"/>
        <end position="384"/>
    </location>
</feature>
<dbReference type="Gene3D" id="3.30.70.330">
    <property type="match status" value="2"/>
</dbReference>
<dbReference type="PANTHER" id="PTHR48025:SF1">
    <property type="entry name" value="RRM DOMAIN-CONTAINING PROTEIN"/>
    <property type="match status" value="1"/>
</dbReference>
<protein>
    <recommendedName>
        <fullName evidence="4">RRM domain-containing protein</fullName>
    </recommendedName>
</protein>
<name>A0A5C5FQL1_9BASI</name>
<dbReference type="InterPro" id="IPR035979">
    <property type="entry name" value="RBD_domain_sf"/>
</dbReference>
<dbReference type="EMBL" id="SOZI01000157">
    <property type="protein sequence ID" value="TNY18081.1"/>
    <property type="molecule type" value="Genomic_DNA"/>
</dbReference>
<comment type="caution">
    <text evidence="5">The sequence shown here is derived from an EMBL/GenBank/DDBJ whole genome shotgun (WGS) entry which is preliminary data.</text>
</comment>
<evidence type="ECO:0000256" key="1">
    <source>
        <dbReference type="ARBA" id="ARBA00022884"/>
    </source>
</evidence>
<dbReference type="SMART" id="SM00360">
    <property type="entry name" value="RRM"/>
    <property type="match status" value="3"/>
</dbReference>
<dbReference type="PANTHER" id="PTHR48025">
    <property type="entry name" value="OS02G0815200 PROTEIN"/>
    <property type="match status" value="1"/>
</dbReference>
<feature type="region of interest" description="Disordered" evidence="3">
    <location>
        <begin position="69"/>
        <end position="98"/>
    </location>
</feature>
<dbReference type="SUPFAM" id="SSF54928">
    <property type="entry name" value="RNA-binding domain, RBD"/>
    <property type="match status" value="3"/>
</dbReference>
<dbReference type="GO" id="GO:0003729">
    <property type="term" value="F:mRNA binding"/>
    <property type="evidence" value="ECO:0007669"/>
    <property type="project" value="TreeGrafter"/>
</dbReference>
<feature type="region of interest" description="Disordered" evidence="3">
    <location>
        <begin position="195"/>
        <end position="245"/>
    </location>
</feature>
<evidence type="ECO:0000313" key="6">
    <source>
        <dbReference type="Proteomes" id="UP000311382"/>
    </source>
</evidence>
<dbReference type="Proteomes" id="UP000311382">
    <property type="component" value="Unassembled WGS sequence"/>
</dbReference>
<evidence type="ECO:0000313" key="5">
    <source>
        <dbReference type="EMBL" id="TNY18081.1"/>
    </source>
</evidence>
<dbReference type="STRING" id="5288.A0A5C5FQL1"/>
<feature type="domain" description="RRM" evidence="4">
    <location>
        <begin position="315"/>
        <end position="394"/>
    </location>
</feature>
<keyword evidence="1 2" id="KW-0694">RNA-binding</keyword>
<evidence type="ECO:0000256" key="3">
    <source>
        <dbReference type="SAM" id="MobiDB-lite"/>
    </source>
</evidence>
<dbReference type="InterPro" id="IPR012677">
    <property type="entry name" value="Nucleotide-bd_a/b_plait_sf"/>
</dbReference>
<reference evidence="5 6" key="1">
    <citation type="submission" date="2019-03" db="EMBL/GenBank/DDBJ databases">
        <title>Rhodosporidium diobovatum UCD-FST 08-225 genome sequencing, assembly, and annotation.</title>
        <authorList>
            <person name="Fakankun I.U."/>
            <person name="Fristensky B."/>
            <person name="Levin D.B."/>
        </authorList>
    </citation>
    <scope>NUCLEOTIDE SEQUENCE [LARGE SCALE GENOMIC DNA]</scope>
    <source>
        <strain evidence="5 6">UCD-FST 08-225</strain>
    </source>
</reference>
<feature type="region of interest" description="Disordered" evidence="3">
    <location>
        <begin position="261"/>
        <end position="304"/>
    </location>
</feature>
<dbReference type="PROSITE" id="PS50102">
    <property type="entry name" value="RRM"/>
    <property type="match status" value="1"/>
</dbReference>
<gene>
    <name evidence="5" type="ORF">DMC30DRAFT_428088</name>
</gene>
<feature type="compositionally biased region" description="Low complexity" evidence="3">
    <location>
        <begin position="398"/>
        <end position="422"/>
    </location>
</feature>
<feature type="compositionally biased region" description="Low complexity" evidence="3">
    <location>
        <begin position="73"/>
        <end position="83"/>
    </location>
</feature>
<sequence length="634" mass="66099">MATTPAPPPPPHPHLSQPVLYFSGVPPSTPEEDIVEVLKDCCRLRILRTEGKIEFESLDRAEKAYATCNGQRLPGSTSTLVLSPSPPSSEPDASPRPLATPRIIKQLPAGYTTSKLFALARPFGPLASATLLFSPPPSSSSGAGSGAPPPRFKGHALLTYYEEEHALAAEQGLHFLEVEGQNVAVQVWDQRRAAAATSKGRRSSGVQTPAAGRTSLGGGGGAGLGGASASRWATPEPDEALSKGASYPAGLSAAAGAFAPSAHATTPMRRDVSTSSTRSRWSNEGAATEQGTPPAVGGSPVQRSRAAKLDGVDPCNLYVKSLPPTSTTSDLSSLFARFGTVTSARVMTDPLPPHRSREFGFVSFADEASAGAARAEMDGREVGGRRITPNRSPRQADAPSFPGFPSGTPSRSPSSAARAVSPLGDSAPASPEQPQPLSEQERLEAGVAALVKDEGKRKEVRALFDGLSRKERKLCLFSEETLRAKVAAALEVLEADDEPVAQASSGNAKPAEQPLPTTLASLAALPAASIVALLPTLRASSPSLGLSSPSEADLAEMHGFMDALEAQGLEPSQVKQKLGERLFKVVKREASARGLKGGPRITIDLLDSEDLRALATLLLFPEVLGEKVALVATN</sequence>
<accession>A0A5C5FQL1</accession>
<dbReference type="InterPro" id="IPR050502">
    <property type="entry name" value="Euk_RNA-bind_prot"/>
</dbReference>
<keyword evidence="6" id="KW-1185">Reference proteome</keyword>
<dbReference type="CDD" id="cd00590">
    <property type="entry name" value="RRM_SF"/>
    <property type="match status" value="2"/>
</dbReference>
<evidence type="ECO:0000259" key="4">
    <source>
        <dbReference type="PROSITE" id="PS50102"/>
    </source>
</evidence>
<dbReference type="OrthoDB" id="6159137at2759"/>
<dbReference type="Pfam" id="PF00076">
    <property type="entry name" value="RRM_1"/>
    <property type="match status" value="1"/>
</dbReference>
<feature type="compositionally biased region" description="Low complexity" evidence="3">
    <location>
        <begin position="273"/>
        <end position="282"/>
    </location>
</feature>
<feature type="compositionally biased region" description="Gly residues" evidence="3">
    <location>
        <begin position="215"/>
        <end position="226"/>
    </location>
</feature>
<dbReference type="InterPro" id="IPR000504">
    <property type="entry name" value="RRM_dom"/>
</dbReference>
<dbReference type="GO" id="GO:0005634">
    <property type="term" value="C:nucleus"/>
    <property type="evidence" value="ECO:0007669"/>
    <property type="project" value="TreeGrafter"/>
</dbReference>
<evidence type="ECO:0000256" key="2">
    <source>
        <dbReference type="PROSITE-ProRule" id="PRU00176"/>
    </source>
</evidence>
<feature type="region of interest" description="Disordered" evidence="3">
    <location>
        <begin position="372"/>
        <end position="440"/>
    </location>
</feature>
<organism evidence="5 6">
    <name type="scientific">Rhodotorula diobovata</name>
    <dbReference type="NCBI Taxonomy" id="5288"/>
    <lineage>
        <taxon>Eukaryota</taxon>
        <taxon>Fungi</taxon>
        <taxon>Dikarya</taxon>
        <taxon>Basidiomycota</taxon>
        <taxon>Pucciniomycotina</taxon>
        <taxon>Microbotryomycetes</taxon>
        <taxon>Sporidiobolales</taxon>
        <taxon>Sporidiobolaceae</taxon>
        <taxon>Rhodotorula</taxon>
    </lineage>
</organism>